<feature type="region of interest" description="Disordered" evidence="1">
    <location>
        <begin position="162"/>
        <end position="187"/>
    </location>
</feature>
<dbReference type="Gene3D" id="2.60.40.420">
    <property type="entry name" value="Cupredoxins - blue copper proteins"/>
    <property type="match status" value="1"/>
</dbReference>
<comment type="caution">
    <text evidence="4">The sequence shown here is derived from an EMBL/GenBank/DDBJ whole genome shotgun (WGS) entry which is preliminary data.</text>
</comment>
<feature type="region of interest" description="Disordered" evidence="1">
    <location>
        <begin position="226"/>
        <end position="260"/>
    </location>
</feature>
<proteinExistence type="predicted"/>
<feature type="transmembrane region" description="Helical" evidence="2">
    <location>
        <begin position="197"/>
        <end position="218"/>
    </location>
</feature>
<dbReference type="InterPro" id="IPR052953">
    <property type="entry name" value="Ser-rich/MCO-related"/>
</dbReference>
<dbReference type="STRING" id="363999.A0A439DEZ9"/>
<dbReference type="InterPro" id="IPR008972">
    <property type="entry name" value="Cupredoxin"/>
</dbReference>
<keyword evidence="2" id="KW-1133">Transmembrane helix</keyword>
<feature type="chain" id="PRO_5019544842" description="Phytocyanin domain-containing protein" evidence="3">
    <location>
        <begin position="23"/>
        <end position="326"/>
    </location>
</feature>
<dbReference type="EMBL" id="RYZI01000037">
    <property type="protein sequence ID" value="RWA12982.1"/>
    <property type="molecule type" value="Genomic_DNA"/>
</dbReference>
<sequence>MMSKSLLFTIVWFLTVSLPSSAAKTPTNIRRLSNNDSKVVIAVGKGSFTFTPNTITANPGEEIVFEFWSDGHSVARSQFGYPCMPYEYVMPDDGGGFWSGEMVNITPDSRPTFTITVNDTAPIFFYCSLRGSCKDNRMIGVINPNKTWTLDKQESFINPSILELEPGDPLPTESATEPMQADDDGARETLDTSIGDIVGIAMGSIAVIVLAGVLAYVCRRQSLLQRERQQNTTADNNNPPLIHESTTERSDNAPKSPPLLQHYPTLVLAQPTNSGQWSLTSPVPSPCQSSFRLGHRSVLSADPSETSLVYHPYVSTGLFLGTREAY</sequence>
<keyword evidence="5" id="KW-1185">Reference proteome</keyword>
<dbReference type="AlphaFoldDB" id="A0A439DEZ9"/>
<gene>
    <name evidence="4" type="ORF">EKO27_g2136</name>
</gene>
<evidence type="ECO:0000256" key="1">
    <source>
        <dbReference type="SAM" id="MobiDB-lite"/>
    </source>
</evidence>
<reference evidence="4 5" key="1">
    <citation type="submission" date="2018-12" db="EMBL/GenBank/DDBJ databases">
        <title>Draft genome sequence of Xylaria grammica IHI A82.</title>
        <authorList>
            <person name="Buettner E."/>
            <person name="Kellner H."/>
        </authorList>
    </citation>
    <scope>NUCLEOTIDE SEQUENCE [LARGE SCALE GENOMIC DNA]</scope>
    <source>
        <strain evidence="4 5">IHI A82</strain>
    </source>
</reference>
<dbReference type="CDD" id="cd00920">
    <property type="entry name" value="Cupredoxin"/>
    <property type="match status" value="1"/>
</dbReference>
<protein>
    <recommendedName>
        <fullName evidence="6">Phytocyanin domain-containing protein</fullName>
    </recommendedName>
</protein>
<name>A0A439DEZ9_9PEZI</name>
<evidence type="ECO:0000313" key="4">
    <source>
        <dbReference type="EMBL" id="RWA12982.1"/>
    </source>
</evidence>
<keyword evidence="2" id="KW-0812">Transmembrane</keyword>
<evidence type="ECO:0000256" key="3">
    <source>
        <dbReference type="SAM" id="SignalP"/>
    </source>
</evidence>
<accession>A0A439DEZ9</accession>
<dbReference type="Proteomes" id="UP000286045">
    <property type="component" value="Unassembled WGS sequence"/>
</dbReference>
<dbReference type="PANTHER" id="PTHR34883">
    <property type="entry name" value="SERINE-RICH PROTEIN, PUTATIVE-RELATED-RELATED"/>
    <property type="match status" value="1"/>
</dbReference>
<evidence type="ECO:0000313" key="5">
    <source>
        <dbReference type="Proteomes" id="UP000286045"/>
    </source>
</evidence>
<dbReference type="SUPFAM" id="SSF49503">
    <property type="entry name" value="Cupredoxins"/>
    <property type="match status" value="1"/>
</dbReference>
<keyword evidence="3" id="KW-0732">Signal</keyword>
<evidence type="ECO:0008006" key="6">
    <source>
        <dbReference type="Google" id="ProtNLM"/>
    </source>
</evidence>
<organism evidence="4 5">
    <name type="scientific">Xylaria grammica</name>
    <dbReference type="NCBI Taxonomy" id="363999"/>
    <lineage>
        <taxon>Eukaryota</taxon>
        <taxon>Fungi</taxon>
        <taxon>Dikarya</taxon>
        <taxon>Ascomycota</taxon>
        <taxon>Pezizomycotina</taxon>
        <taxon>Sordariomycetes</taxon>
        <taxon>Xylariomycetidae</taxon>
        <taxon>Xylariales</taxon>
        <taxon>Xylariaceae</taxon>
        <taxon>Xylaria</taxon>
    </lineage>
</organism>
<feature type="signal peptide" evidence="3">
    <location>
        <begin position="1"/>
        <end position="22"/>
    </location>
</feature>
<keyword evidence="2" id="KW-0472">Membrane</keyword>
<dbReference type="PANTHER" id="PTHR34883:SF8">
    <property type="entry name" value="EXTRACELLULAR SERINE-RICH PROTEIN (AFU_ORTHOLOGUE AFUA_6G00670)"/>
    <property type="match status" value="1"/>
</dbReference>
<evidence type="ECO:0000256" key="2">
    <source>
        <dbReference type="SAM" id="Phobius"/>
    </source>
</evidence>